<evidence type="ECO:0000256" key="7">
    <source>
        <dbReference type="SAM" id="Phobius"/>
    </source>
</evidence>
<comment type="subcellular location">
    <subcellularLocation>
        <location evidence="1">Membrane</location>
        <topology evidence="1">Multi-pass membrane protein</topology>
    </subcellularLocation>
</comment>
<evidence type="ECO:0000256" key="4">
    <source>
        <dbReference type="ARBA" id="ARBA00022989"/>
    </source>
</evidence>
<keyword evidence="4 7" id="KW-1133">Transmembrane helix</keyword>
<feature type="transmembrane region" description="Helical" evidence="7">
    <location>
        <begin position="436"/>
        <end position="462"/>
    </location>
</feature>
<gene>
    <name evidence="8" type="ORF">UFOPK2032_00394</name>
</gene>
<dbReference type="EMBL" id="CAEZVM010000008">
    <property type="protein sequence ID" value="CAB4628098.1"/>
    <property type="molecule type" value="Genomic_DNA"/>
</dbReference>
<protein>
    <submittedName>
        <fullName evidence="8">Unannotated protein</fullName>
    </submittedName>
</protein>
<feature type="transmembrane region" description="Helical" evidence="7">
    <location>
        <begin position="215"/>
        <end position="233"/>
    </location>
</feature>
<dbReference type="AlphaFoldDB" id="A0A6J6IUG3"/>
<evidence type="ECO:0000256" key="3">
    <source>
        <dbReference type="ARBA" id="ARBA00022692"/>
    </source>
</evidence>
<feature type="compositionally biased region" description="Polar residues" evidence="6">
    <location>
        <begin position="158"/>
        <end position="167"/>
    </location>
</feature>
<feature type="transmembrane region" description="Helical" evidence="7">
    <location>
        <begin position="286"/>
        <end position="307"/>
    </location>
</feature>
<name>A0A6J6IUG3_9ZZZZ</name>
<feature type="region of interest" description="Disordered" evidence="6">
    <location>
        <begin position="80"/>
        <end position="100"/>
    </location>
</feature>
<dbReference type="Pfam" id="PF02133">
    <property type="entry name" value="Transp_cyt_pur"/>
    <property type="match status" value="1"/>
</dbReference>
<reference evidence="8" key="1">
    <citation type="submission" date="2020-05" db="EMBL/GenBank/DDBJ databases">
        <authorList>
            <person name="Chiriac C."/>
            <person name="Salcher M."/>
            <person name="Ghai R."/>
            <person name="Kavagutti S V."/>
        </authorList>
    </citation>
    <scope>NUCLEOTIDE SEQUENCE</scope>
</reference>
<dbReference type="GO" id="GO:0016020">
    <property type="term" value="C:membrane"/>
    <property type="evidence" value="ECO:0007669"/>
    <property type="project" value="UniProtKB-SubCell"/>
</dbReference>
<feature type="region of interest" description="Disordered" evidence="6">
    <location>
        <begin position="143"/>
        <end position="179"/>
    </location>
</feature>
<feature type="transmembrane region" description="Helical" evidence="7">
    <location>
        <begin position="402"/>
        <end position="424"/>
    </location>
</feature>
<feature type="transmembrane region" description="Helical" evidence="7">
    <location>
        <begin position="365"/>
        <end position="382"/>
    </location>
</feature>
<feature type="transmembrane region" description="Helical" evidence="7">
    <location>
        <begin position="635"/>
        <end position="661"/>
    </location>
</feature>
<feature type="transmembrane region" description="Helical" evidence="7">
    <location>
        <begin position="555"/>
        <end position="576"/>
    </location>
</feature>
<feature type="transmembrane region" description="Helical" evidence="7">
    <location>
        <begin position="596"/>
        <end position="615"/>
    </location>
</feature>
<organism evidence="8">
    <name type="scientific">freshwater metagenome</name>
    <dbReference type="NCBI Taxonomy" id="449393"/>
    <lineage>
        <taxon>unclassified sequences</taxon>
        <taxon>metagenomes</taxon>
        <taxon>ecological metagenomes</taxon>
    </lineage>
</organism>
<dbReference type="InterPro" id="IPR001248">
    <property type="entry name" value="Pur-cyt_permease"/>
</dbReference>
<comment type="similarity">
    <text evidence="2">Belongs to the purine-cytosine permease (2.A.39) family.</text>
</comment>
<accession>A0A6J6IUG3</accession>
<evidence type="ECO:0000256" key="1">
    <source>
        <dbReference type="ARBA" id="ARBA00004141"/>
    </source>
</evidence>
<evidence type="ECO:0000313" key="8">
    <source>
        <dbReference type="EMBL" id="CAB4628098.1"/>
    </source>
</evidence>
<feature type="transmembrane region" description="Helical" evidence="7">
    <location>
        <begin position="245"/>
        <end position="266"/>
    </location>
</feature>
<dbReference type="Gene3D" id="1.10.4160.10">
    <property type="entry name" value="Hydantoin permease"/>
    <property type="match status" value="1"/>
</dbReference>
<dbReference type="GO" id="GO:0022857">
    <property type="term" value="F:transmembrane transporter activity"/>
    <property type="evidence" value="ECO:0007669"/>
    <property type="project" value="InterPro"/>
</dbReference>
<feature type="transmembrane region" description="Helical" evidence="7">
    <location>
        <begin position="522"/>
        <end position="543"/>
    </location>
</feature>
<proteinExistence type="inferred from homology"/>
<keyword evidence="3 7" id="KW-0812">Transmembrane</keyword>
<feature type="transmembrane region" description="Helical" evidence="7">
    <location>
        <begin position="336"/>
        <end position="358"/>
    </location>
</feature>
<evidence type="ECO:0000256" key="2">
    <source>
        <dbReference type="ARBA" id="ARBA00008974"/>
    </source>
</evidence>
<evidence type="ECO:0000256" key="6">
    <source>
        <dbReference type="SAM" id="MobiDB-lite"/>
    </source>
</evidence>
<sequence>MFQPNPPEPRSLPDAELNAKIAQLQSQPGGLVAAMALIEEQSRLRQEDSLELSKWQLQAQMLAATATAEPAISELQDPAFTRTPTLPEPAATQPRSEVPAEPKIEMVSTPAPVAPVQPIAAAEAIDDIVTALNAAYVQVATEPEKPKSALPQSVAGAQDSQPSSYETTAEVPEPLESHVFGDQKTDISEERDRSTGELTVLEDTGPTGTSAALSWSWLAIASTPLTLVLAAVLKEAGISFSQALILLGAVVLGTSILASIGAMAAVRGSSSMTLVSRASFGVWGNALPGTLMLLVRIFWSASLVLFATRVISPLVSNQSWFTNIVTALALPPEFTATMIVVIPLVVISSVLAGFGGSVMLRLQQLTAIVAVVGLGVIGYFVIRNYSLQDLESGVAIPGSSFVDLGLLVVALLSFTVFSLSGDFARKLPSETPGSKVFFLSFVSTSFIPLASGVIGLLWLYMAGDTLGSSLSDELLATVASSAPIWVFVPFVVAVGMSALHLMASSLYSLSGNIFGLVKINGWVSQLLIVLLVLATVLVPSYLVAVSTLQEAVIELMLIGGVVAAAWAGVFVSDALARTRGYHEVSLTREYGFYGKLNFANVIGFLLSVGLGLGYINGGPQLSSWTGYLGNLTPEIFELVGSNIGLAMAFGLAVLFPIVFGIPRIRKQEKSLAELDERRQELKEFLDAAQ</sequence>
<evidence type="ECO:0000256" key="5">
    <source>
        <dbReference type="ARBA" id="ARBA00023136"/>
    </source>
</evidence>
<feature type="transmembrane region" description="Helical" evidence="7">
    <location>
        <begin position="482"/>
        <end position="501"/>
    </location>
</feature>
<keyword evidence="5 7" id="KW-0472">Membrane</keyword>